<comment type="caution">
    <text evidence="5">The sequence shown here is derived from an EMBL/GenBank/DDBJ whole genome shotgun (WGS) entry which is preliminary data.</text>
</comment>
<proteinExistence type="predicted"/>
<sequence>MQKRVVVLGATGRFGRAAMAAFGASGWTVRAFSRSMPNPRPADAQEWMIGDAHDRDMVVRAAEGCDVIVNALNPPYPLWRQDLPVFTKNVIAAAWRSGATVMLPGNVYNYGAGMPSVLSEETPHLPTTRKGRLREEMEQSYAGSHGIRTIVLRAGDFIDGRKTGNWLENHILAGVEKGKVMYPGPLDRVHAWAYLPDMAAAMARLAGKRHEISDFEEFGFPGFSLTGRELIAAVEKAAGRSLKVRGMPWPLVRIAGRFSPLMREVTEMAYLWKVPHRVDGSKLAATLPDLPATSLDRVIAEVVENLAGNRSPADNQQLKNAGNGAMASDLS</sequence>
<evidence type="ECO:0000256" key="2">
    <source>
        <dbReference type="ARBA" id="ARBA00023002"/>
    </source>
</evidence>
<evidence type="ECO:0000256" key="1">
    <source>
        <dbReference type="ARBA" id="ARBA00022857"/>
    </source>
</evidence>
<gene>
    <name evidence="5" type="ORF">HK439_18820</name>
</gene>
<dbReference type="GO" id="GO:0016491">
    <property type="term" value="F:oxidoreductase activity"/>
    <property type="evidence" value="ECO:0007669"/>
    <property type="project" value="UniProtKB-KW"/>
</dbReference>
<dbReference type="SUPFAM" id="SSF51735">
    <property type="entry name" value="NAD(P)-binding Rossmann-fold domains"/>
    <property type="match status" value="1"/>
</dbReference>
<dbReference type="AlphaFoldDB" id="A0A926NVU2"/>
<feature type="domain" description="NAD-dependent epimerase/dehydratase" evidence="4">
    <location>
        <begin position="5"/>
        <end position="210"/>
    </location>
</feature>
<dbReference type="Gene3D" id="3.40.50.720">
    <property type="entry name" value="NAD(P)-binding Rossmann-like Domain"/>
    <property type="match status" value="1"/>
</dbReference>
<accession>A0A926NVU2</accession>
<name>A0A926NVU2_9HYPH</name>
<dbReference type="InterPro" id="IPR051609">
    <property type="entry name" value="NmrA/Isoflavone_reductase-like"/>
</dbReference>
<dbReference type="RefSeq" id="WP_190293009.1">
    <property type="nucleotide sequence ID" value="NZ_JABFCZ010000021.1"/>
</dbReference>
<dbReference type="InterPro" id="IPR036291">
    <property type="entry name" value="NAD(P)-bd_dom_sf"/>
</dbReference>
<dbReference type="Proteomes" id="UP000598467">
    <property type="component" value="Unassembled WGS sequence"/>
</dbReference>
<evidence type="ECO:0000256" key="3">
    <source>
        <dbReference type="SAM" id="MobiDB-lite"/>
    </source>
</evidence>
<dbReference type="PANTHER" id="PTHR47706">
    <property type="entry name" value="NMRA-LIKE FAMILY PROTEIN"/>
    <property type="match status" value="1"/>
</dbReference>
<dbReference type="EMBL" id="JABFCZ010000021">
    <property type="protein sequence ID" value="MBD1548322.1"/>
    <property type="molecule type" value="Genomic_DNA"/>
</dbReference>
<dbReference type="PANTHER" id="PTHR47706:SF9">
    <property type="entry name" value="NMRA-LIKE DOMAIN-CONTAINING PROTEIN-RELATED"/>
    <property type="match status" value="1"/>
</dbReference>
<keyword evidence="1" id="KW-0521">NADP</keyword>
<dbReference type="InterPro" id="IPR001509">
    <property type="entry name" value="Epimerase_deHydtase"/>
</dbReference>
<dbReference type="Pfam" id="PF01370">
    <property type="entry name" value="Epimerase"/>
    <property type="match status" value="1"/>
</dbReference>
<keyword evidence="2" id="KW-0560">Oxidoreductase</keyword>
<protein>
    <submittedName>
        <fullName evidence="5">NAD(P)H-binding protein</fullName>
    </submittedName>
</protein>
<feature type="region of interest" description="Disordered" evidence="3">
    <location>
        <begin position="310"/>
        <end position="331"/>
    </location>
</feature>
<evidence type="ECO:0000313" key="6">
    <source>
        <dbReference type="Proteomes" id="UP000598467"/>
    </source>
</evidence>
<evidence type="ECO:0000259" key="4">
    <source>
        <dbReference type="Pfam" id="PF01370"/>
    </source>
</evidence>
<evidence type="ECO:0000313" key="5">
    <source>
        <dbReference type="EMBL" id="MBD1548322.1"/>
    </source>
</evidence>
<reference evidence="5" key="1">
    <citation type="submission" date="2020-05" db="EMBL/GenBank/DDBJ databases">
        <title>Identification of trans-AT polyketide cluster in two marine bacteria, producers of a novel glutaramide-containing polyketide sesbanimide D and analogs.</title>
        <authorList>
            <person name="Kacar D."/>
            <person name="Rodriguez P."/>
            <person name="Canedo L."/>
            <person name="Gonzalez E."/>
            <person name="Galan B."/>
            <person name="De La Calle F."/>
            <person name="Garcia J.L."/>
        </authorList>
    </citation>
    <scope>NUCLEOTIDE SEQUENCE</scope>
    <source>
        <strain evidence="5">PHM038</strain>
    </source>
</reference>
<organism evidence="5 6">
    <name type="scientific">Roseibium aggregatum</name>
    <dbReference type="NCBI Taxonomy" id="187304"/>
    <lineage>
        <taxon>Bacteria</taxon>
        <taxon>Pseudomonadati</taxon>
        <taxon>Pseudomonadota</taxon>
        <taxon>Alphaproteobacteria</taxon>
        <taxon>Hyphomicrobiales</taxon>
        <taxon>Stappiaceae</taxon>
        <taxon>Roseibium</taxon>
    </lineage>
</organism>